<dbReference type="EC" id="2.4.99.24" evidence="11"/>
<organism evidence="16 17">
    <name type="scientific">Succiniclasticum ruminis DSM 9236</name>
    <dbReference type="NCBI Taxonomy" id="1123323"/>
    <lineage>
        <taxon>Bacteria</taxon>
        <taxon>Bacillati</taxon>
        <taxon>Bacillota</taxon>
        <taxon>Negativicutes</taxon>
        <taxon>Acidaminococcales</taxon>
        <taxon>Acidaminococcaceae</taxon>
        <taxon>Succiniclasticum</taxon>
    </lineage>
</organism>
<dbReference type="InterPro" id="IPR011908">
    <property type="entry name" value="LipoPS_heptosylTferase-I"/>
</dbReference>
<dbReference type="RefSeq" id="WP_245763595.1">
    <property type="nucleotide sequence ID" value="NZ_FONL01000001.1"/>
</dbReference>
<evidence type="ECO:0000256" key="11">
    <source>
        <dbReference type="ARBA" id="ARBA00044042"/>
    </source>
</evidence>
<comment type="catalytic activity">
    <reaction evidence="15">
        <text>an alpha-Kdo-(2-&gt;4)-alpha-Kdo-(2-&gt;6)-lipid A + ADP-L-glycero-beta-D-manno-heptose = an L-alpha-D-Hep-(1-&gt;5)-[alpha-Kdo-(2-&gt;4)]-alpha-Kdo-(2-&gt;6)-lipid A + ADP + H(+)</text>
        <dbReference type="Rhea" id="RHEA:74067"/>
        <dbReference type="ChEBI" id="CHEBI:15378"/>
        <dbReference type="ChEBI" id="CHEBI:61506"/>
        <dbReference type="ChEBI" id="CHEBI:176431"/>
        <dbReference type="ChEBI" id="CHEBI:193068"/>
        <dbReference type="ChEBI" id="CHEBI:456216"/>
        <dbReference type="EC" id="2.4.99.23"/>
    </reaction>
</comment>
<reference evidence="16 17" key="1">
    <citation type="submission" date="2016-10" db="EMBL/GenBank/DDBJ databases">
        <authorList>
            <person name="de Groot N.N."/>
        </authorList>
    </citation>
    <scope>NUCLEOTIDE SEQUENCE [LARGE SCALE GENOMIC DNA]</scope>
    <source>
        <strain evidence="16 17">DSM 9236</strain>
    </source>
</reference>
<evidence type="ECO:0000313" key="16">
    <source>
        <dbReference type="EMBL" id="SFE05474.1"/>
    </source>
</evidence>
<evidence type="ECO:0000256" key="15">
    <source>
        <dbReference type="ARBA" id="ARBA00049201"/>
    </source>
</evidence>
<dbReference type="CDD" id="cd03789">
    <property type="entry name" value="GT9_LPS_heptosyltransferase"/>
    <property type="match status" value="1"/>
</dbReference>
<evidence type="ECO:0000313" key="17">
    <source>
        <dbReference type="Proteomes" id="UP000198896"/>
    </source>
</evidence>
<keyword evidence="5" id="KW-0328">Glycosyltransferase</keyword>
<keyword evidence="4" id="KW-0997">Cell inner membrane</keyword>
<evidence type="ECO:0000256" key="5">
    <source>
        <dbReference type="ARBA" id="ARBA00022676"/>
    </source>
</evidence>
<dbReference type="Proteomes" id="UP000198896">
    <property type="component" value="Unassembled WGS sequence"/>
</dbReference>
<evidence type="ECO:0000256" key="1">
    <source>
        <dbReference type="ARBA" id="ARBA00004515"/>
    </source>
</evidence>
<keyword evidence="6 16" id="KW-0808">Transferase</keyword>
<evidence type="ECO:0000256" key="7">
    <source>
        <dbReference type="ARBA" id="ARBA00022985"/>
    </source>
</evidence>
<gene>
    <name evidence="16" type="ORF">SAMN05216245_101191</name>
</gene>
<comment type="catalytic activity">
    <reaction evidence="14">
        <text>an L-alpha-D-Hep-(1-&gt;5)-[alpha-Kdo-(2-&gt;4)]-alpha-Kdo-(2-&gt;6)-lipid A + ADP-L-glycero-beta-D-manno-heptose = an L-alpha-D-Hep-(1-&gt;3)-L-alpha-D-Hep-(1-&gt;5)-[alpha-Kdo-(2-&gt;4)]-alpha-Kdo-(2-&gt;6)-lipid A + ADP + H(+)</text>
        <dbReference type="Rhea" id="RHEA:74071"/>
        <dbReference type="ChEBI" id="CHEBI:15378"/>
        <dbReference type="ChEBI" id="CHEBI:61506"/>
        <dbReference type="ChEBI" id="CHEBI:193068"/>
        <dbReference type="ChEBI" id="CHEBI:193069"/>
        <dbReference type="ChEBI" id="CHEBI:456216"/>
        <dbReference type="EC" id="2.4.99.24"/>
    </reaction>
</comment>
<proteinExistence type="inferred from homology"/>
<evidence type="ECO:0000256" key="3">
    <source>
        <dbReference type="ARBA" id="ARBA00022475"/>
    </source>
</evidence>
<dbReference type="NCBIfam" id="TIGR02195">
    <property type="entry name" value="heptsyl_trn_II"/>
    <property type="match status" value="1"/>
</dbReference>
<evidence type="ECO:0000256" key="10">
    <source>
        <dbReference type="ARBA" id="ARBA00044041"/>
    </source>
</evidence>
<keyword evidence="3" id="KW-1003">Cell membrane</keyword>
<dbReference type="AlphaFoldDB" id="A0A1I1XDJ0"/>
<evidence type="ECO:0000256" key="9">
    <source>
        <dbReference type="ARBA" id="ARBA00043995"/>
    </source>
</evidence>
<evidence type="ECO:0000256" key="12">
    <source>
        <dbReference type="ARBA" id="ARBA00044190"/>
    </source>
</evidence>
<dbReference type="InterPro" id="IPR011910">
    <property type="entry name" value="RfaF"/>
</dbReference>
<evidence type="ECO:0000256" key="4">
    <source>
        <dbReference type="ARBA" id="ARBA00022519"/>
    </source>
</evidence>
<evidence type="ECO:0000256" key="6">
    <source>
        <dbReference type="ARBA" id="ARBA00022679"/>
    </source>
</evidence>
<dbReference type="Gene3D" id="3.40.50.2000">
    <property type="entry name" value="Glycogen Phosphorylase B"/>
    <property type="match status" value="2"/>
</dbReference>
<keyword evidence="7" id="KW-0448">Lipopolysaccharide biosynthesis</keyword>
<protein>
    <recommendedName>
        <fullName evidence="12">Lipopolysaccharide heptosyltransferase 1</fullName>
        <ecNumber evidence="10">2.4.99.23</ecNumber>
        <ecNumber evidence="11">2.4.99.24</ecNumber>
    </recommendedName>
    <alternativeName>
        <fullName evidence="13">ADP-heptose:lipopolysaccharide heptosyltransferase I</fullName>
    </alternativeName>
</protein>
<comment type="subcellular location">
    <subcellularLocation>
        <location evidence="1">Cell inner membrane</location>
        <topology evidence="1">Peripheral membrane protein</topology>
        <orientation evidence="1">Cytoplasmic side</orientation>
    </subcellularLocation>
</comment>
<evidence type="ECO:0000256" key="2">
    <source>
        <dbReference type="ARBA" id="ARBA00004713"/>
    </source>
</evidence>
<comment type="pathway">
    <text evidence="2">Bacterial outer membrane biogenesis; LPS core biosynthesis.</text>
</comment>
<dbReference type="NCBIfam" id="TIGR02193">
    <property type="entry name" value="heptsyl_trn_I"/>
    <property type="match status" value="1"/>
</dbReference>
<dbReference type="EC" id="2.4.99.23" evidence="10"/>
<dbReference type="GO" id="GO:0008713">
    <property type="term" value="F:ADP-heptose-lipopolysaccharide heptosyltransferase activity"/>
    <property type="evidence" value="ECO:0007669"/>
    <property type="project" value="UniProtKB-EC"/>
</dbReference>
<evidence type="ECO:0000256" key="13">
    <source>
        <dbReference type="ARBA" id="ARBA00044330"/>
    </source>
</evidence>
<keyword evidence="8" id="KW-0472">Membrane</keyword>
<dbReference type="GO" id="GO:0009244">
    <property type="term" value="P:lipopolysaccharide core region biosynthetic process"/>
    <property type="evidence" value="ECO:0007669"/>
    <property type="project" value="InterPro"/>
</dbReference>
<dbReference type="SUPFAM" id="SSF53756">
    <property type="entry name" value="UDP-Glycosyltransferase/glycogen phosphorylase"/>
    <property type="match status" value="1"/>
</dbReference>
<dbReference type="EMBL" id="FONL01000001">
    <property type="protein sequence ID" value="SFE05474.1"/>
    <property type="molecule type" value="Genomic_DNA"/>
</dbReference>
<sequence>MTVNNMEYHNILIIKMSSLGDVLHTLPFVAVLRERFPGARLTWLVHPQFGAFVPDPPMVDEVLYFDKVKFNKMGLWDKWSCFREMRSLLHSKQFDLVIDMQGLFKSAVLAAISGCDNRIGYCEMREGSGFISRAVTGEHARDHVIERYLDVARYLGCTVDEIKFPMPDLQKEWQAVQEKTEALKDPYVVLVPGARWDTKKWPPEHFAKLAGMILRDGKQVVLAGGPEDIPLGSQIAGLSPGVTDLTGKTGLRELGALLQHCTAYISVDTGPLFIAAAMKKPLVALYGPTRPDRTGPYGSAEATIIKAPVSCAGCLKKHCDNWICMKAITPEMVFDEYRKKVK</sequence>
<dbReference type="GO" id="GO:0005829">
    <property type="term" value="C:cytosol"/>
    <property type="evidence" value="ECO:0007669"/>
    <property type="project" value="TreeGrafter"/>
</dbReference>
<dbReference type="InterPro" id="IPR002201">
    <property type="entry name" value="Glyco_trans_9"/>
</dbReference>
<dbReference type="PANTHER" id="PTHR30160:SF1">
    <property type="entry name" value="LIPOPOLYSACCHARIDE 1,2-N-ACETYLGLUCOSAMINETRANSFERASE-RELATED"/>
    <property type="match status" value="1"/>
</dbReference>
<dbReference type="InterPro" id="IPR051199">
    <property type="entry name" value="LPS_LOS_Heptosyltrfase"/>
</dbReference>
<dbReference type="PANTHER" id="PTHR30160">
    <property type="entry name" value="TETRAACYLDISACCHARIDE 4'-KINASE-RELATED"/>
    <property type="match status" value="1"/>
</dbReference>
<dbReference type="STRING" id="1123323.SAMN05216245_101191"/>
<keyword evidence="17" id="KW-1185">Reference proteome</keyword>
<dbReference type="GO" id="GO:0005886">
    <property type="term" value="C:plasma membrane"/>
    <property type="evidence" value="ECO:0007669"/>
    <property type="project" value="UniProtKB-SubCell"/>
</dbReference>
<evidence type="ECO:0000256" key="8">
    <source>
        <dbReference type="ARBA" id="ARBA00023136"/>
    </source>
</evidence>
<evidence type="ECO:0000256" key="14">
    <source>
        <dbReference type="ARBA" id="ARBA00047503"/>
    </source>
</evidence>
<comment type="similarity">
    <text evidence="9">Belongs to the glycosyltransferase 9 family.</text>
</comment>
<accession>A0A1I1XDJ0</accession>
<dbReference type="Pfam" id="PF01075">
    <property type="entry name" value="Glyco_transf_9"/>
    <property type="match status" value="1"/>
</dbReference>
<name>A0A1I1XDJ0_9FIRM</name>